<keyword evidence="5" id="KW-1185">Reference proteome</keyword>
<dbReference type="AlphaFoldDB" id="A0AB38E123"/>
<sequence>MVAADEDRVSAAQYRPVGWQWGGIQKSLGPSGVQTARQLRSNPASGSIADQNPVPHAERASAR</sequence>
<dbReference type="Proteomes" id="UP000234166">
    <property type="component" value="Unassembled WGS sequence"/>
</dbReference>
<protein>
    <submittedName>
        <fullName evidence="3">Uncharacterized protein</fullName>
    </submittedName>
</protein>
<evidence type="ECO:0000313" key="2">
    <source>
        <dbReference type="EMBL" id="SON82827.1"/>
    </source>
</evidence>
<comment type="caution">
    <text evidence="3">The sequence shown here is derived from an EMBL/GenBank/DDBJ whole genome shotgun (WGS) entry which is preliminary data.</text>
</comment>
<evidence type="ECO:0000313" key="3">
    <source>
        <dbReference type="EMBL" id="SON90170.1"/>
    </source>
</evidence>
<feature type="region of interest" description="Disordered" evidence="1">
    <location>
        <begin position="28"/>
        <end position="63"/>
    </location>
</feature>
<proteinExistence type="predicted"/>
<feature type="compositionally biased region" description="Polar residues" evidence="1">
    <location>
        <begin position="32"/>
        <end position="50"/>
    </location>
</feature>
<accession>A0AB38E123</accession>
<evidence type="ECO:0000313" key="5">
    <source>
        <dbReference type="Proteomes" id="UP000234181"/>
    </source>
</evidence>
<dbReference type="Proteomes" id="UP000234181">
    <property type="component" value="Unassembled WGS sequence"/>
</dbReference>
<evidence type="ECO:0000256" key="1">
    <source>
        <dbReference type="SAM" id="MobiDB-lite"/>
    </source>
</evidence>
<gene>
    <name evidence="2" type="ORF">XAP6984_480027</name>
    <name evidence="3" type="ORF">XAP7430_450029</name>
</gene>
<evidence type="ECO:0000313" key="4">
    <source>
        <dbReference type="Proteomes" id="UP000234166"/>
    </source>
</evidence>
<organism evidence="3 4">
    <name type="scientific">Xanthomonas campestris pv. phaseoli</name>
    <dbReference type="NCBI Taxonomy" id="317013"/>
    <lineage>
        <taxon>Bacteria</taxon>
        <taxon>Pseudomonadati</taxon>
        <taxon>Pseudomonadota</taxon>
        <taxon>Gammaproteobacteria</taxon>
        <taxon>Lysobacterales</taxon>
        <taxon>Lysobacteraceae</taxon>
        <taxon>Xanthomonas</taxon>
    </lineage>
</organism>
<dbReference type="EMBL" id="OCYS01000100">
    <property type="protein sequence ID" value="SON90170.1"/>
    <property type="molecule type" value="Genomic_DNA"/>
</dbReference>
<reference evidence="4 5" key="1">
    <citation type="submission" date="2017-10" db="EMBL/GenBank/DDBJ databases">
        <authorList>
            <person name="Regsiter A."/>
            <person name="William W."/>
        </authorList>
    </citation>
    <scope>NUCLEOTIDE SEQUENCE [LARGE SCALE GENOMIC DNA]</scope>
    <source>
        <strain evidence="2 5">CFBP6984</strain>
        <strain evidence="3 4">CFBP7430</strain>
    </source>
</reference>
<dbReference type="EMBL" id="OCYT01000104">
    <property type="protein sequence ID" value="SON82827.1"/>
    <property type="molecule type" value="Genomic_DNA"/>
</dbReference>
<name>A0AB38E123_XANCH</name>